<dbReference type="EMBL" id="JBHTIL010000001">
    <property type="protein sequence ID" value="MFD0924509.1"/>
    <property type="molecule type" value="Genomic_DNA"/>
</dbReference>
<proteinExistence type="predicted"/>
<sequence>MCRYHYRAISYRELDAALDLMVPVTRGQQMDDRAAVVAAVFAAIPSLSAERDPATVAAVIDGTFARVLADLAEVDIAAVASPQRAAGTSEIDLRGIASRLTGA</sequence>
<organism evidence="1 2">
    <name type="scientific">Williamsia deligens</name>
    <dbReference type="NCBI Taxonomy" id="321325"/>
    <lineage>
        <taxon>Bacteria</taxon>
        <taxon>Bacillati</taxon>
        <taxon>Actinomycetota</taxon>
        <taxon>Actinomycetes</taxon>
        <taxon>Mycobacteriales</taxon>
        <taxon>Nocardiaceae</taxon>
        <taxon>Williamsia</taxon>
    </lineage>
</organism>
<accession>A0ABW3G718</accession>
<gene>
    <name evidence="1" type="ORF">ACFQ04_02045</name>
</gene>
<keyword evidence="2" id="KW-1185">Reference proteome</keyword>
<reference evidence="2" key="1">
    <citation type="journal article" date="2019" name="Int. J. Syst. Evol. Microbiol.">
        <title>The Global Catalogue of Microorganisms (GCM) 10K type strain sequencing project: providing services to taxonomists for standard genome sequencing and annotation.</title>
        <authorList>
            <consortium name="The Broad Institute Genomics Platform"/>
            <consortium name="The Broad Institute Genome Sequencing Center for Infectious Disease"/>
            <person name="Wu L."/>
            <person name="Ma J."/>
        </authorList>
    </citation>
    <scope>NUCLEOTIDE SEQUENCE [LARGE SCALE GENOMIC DNA]</scope>
    <source>
        <strain evidence="2">CCUG 50873</strain>
    </source>
</reference>
<dbReference type="RefSeq" id="WP_253647463.1">
    <property type="nucleotide sequence ID" value="NZ_BAAAMO010000002.1"/>
</dbReference>
<dbReference type="Proteomes" id="UP001597068">
    <property type="component" value="Unassembled WGS sequence"/>
</dbReference>
<evidence type="ECO:0000313" key="1">
    <source>
        <dbReference type="EMBL" id="MFD0924509.1"/>
    </source>
</evidence>
<evidence type="ECO:0000313" key="2">
    <source>
        <dbReference type="Proteomes" id="UP001597068"/>
    </source>
</evidence>
<name>A0ABW3G718_9NOCA</name>
<comment type="caution">
    <text evidence="1">The sequence shown here is derived from an EMBL/GenBank/DDBJ whole genome shotgun (WGS) entry which is preliminary data.</text>
</comment>
<protein>
    <submittedName>
        <fullName evidence="1">Uncharacterized protein</fullName>
    </submittedName>
</protein>